<dbReference type="EMBL" id="MQVM01000003">
    <property type="protein sequence ID" value="ONH76689.1"/>
    <property type="molecule type" value="Genomic_DNA"/>
</dbReference>
<name>A0A1V2LRU8_PICKU</name>
<feature type="compositionally biased region" description="Low complexity" evidence="1">
    <location>
        <begin position="270"/>
        <end position="285"/>
    </location>
</feature>
<protein>
    <submittedName>
        <fullName evidence="2">Uncharacterized protein</fullName>
    </submittedName>
</protein>
<comment type="caution">
    <text evidence="2">The sequence shown here is derived from an EMBL/GenBank/DDBJ whole genome shotgun (WGS) entry which is preliminary data.</text>
</comment>
<feature type="region of interest" description="Disordered" evidence="1">
    <location>
        <begin position="341"/>
        <end position="379"/>
    </location>
</feature>
<gene>
    <name evidence="2" type="ORF">BOH78_0760</name>
</gene>
<proteinExistence type="predicted"/>
<feature type="region of interest" description="Disordered" evidence="1">
    <location>
        <begin position="245"/>
        <end position="291"/>
    </location>
</feature>
<evidence type="ECO:0000313" key="3">
    <source>
        <dbReference type="Proteomes" id="UP000189274"/>
    </source>
</evidence>
<dbReference type="VEuPathDB" id="FungiDB:C5L36_0A03020"/>
<feature type="compositionally biased region" description="Basic and acidic residues" evidence="1">
    <location>
        <begin position="349"/>
        <end position="367"/>
    </location>
</feature>
<feature type="compositionally biased region" description="Basic and acidic residues" evidence="1">
    <location>
        <begin position="245"/>
        <end position="267"/>
    </location>
</feature>
<dbReference type="Proteomes" id="UP000189274">
    <property type="component" value="Unassembled WGS sequence"/>
</dbReference>
<dbReference type="AlphaFoldDB" id="A0A1V2LRU8"/>
<evidence type="ECO:0000313" key="2">
    <source>
        <dbReference type="EMBL" id="ONH76689.1"/>
    </source>
</evidence>
<evidence type="ECO:0000256" key="1">
    <source>
        <dbReference type="SAM" id="MobiDB-lite"/>
    </source>
</evidence>
<accession>A0A1V2LRU8</accession>
<reference evidence="3" key="1">
    <citation type="journal article" date="2017" name="Genome Announc.">
        <title>Genome sequences of Cyberlindnera fabianii 65, Pichia kudriavzevii 129, and Saccharomyces cerevisiae 131 isolated from fermented masau fruits in Zimbabwe.</title>
        <authorList>
            <person name="van Rijswijck I.M.H."/>
            <person name="Derks M.F.L."/>
            <person name="Abee T."/>
            <person name="de Ridder D."/>
            <person name="Smid E.J."/>
        </authorList>
    </citation>
    <scope>NUCLEOTIDE SEQUENCE [LARGE SCALE GENOMIC DNA]</scope>
    <source>
        <strain evidence="3">129</strain>
    </source>
</reference>
<organism evidence="2 3">
    <name type="scientific">Pichia kudriavzevii</name>
    <name type="common">Yeast</name>
    <name type="synonym">Issatchenkia orientalis</name>
    <dbReference type="NCBI Taxonomy" id="4909"/>
    <lineage>
        <taxon>Eukaryota</taxon>
        <taxon>Fungi</taxon>
        <taxon>Dikarya</taxon>
        <taxon>Ascomycota</taxon>
        <taxon>Saccharomycotina</taxon>
        <taxon>Pichiomycetes</taxon>
        <taxon>Pichiales</taxon>
        <taxon>Pichiaceae</taxon>
        <taxon>Pichia</taxon>
    </lineage>
</organism>
<sequence length="534" mass="59909">MMRSRSSKAVVSSYTDPLIELLHSADLNKTKELSNTLVSYIDDIDDIELRKWCIDSLTVLRNLEKIETQLDQWEFHTLDFTIELGNQNSKDTSVEDNIMRGNLAKRVLEKSNAVRKLLSGEKNSINTSIKRARNLTTNSPALVVTDAGTILVELTMRIVKLAKLLDQQVTIGYSRARLTIIGSELKKLVTKNPFLIDKEVAKNYEIFVNNLLNQLNSAAAHNDTVGLWESVKIVGDVEKMFESMKRKAMPEKPEKSNHDEQIKEQLKKQNFTSSNNINSSTIGSSHNKDGDLTDSTLVDYDIEKSVSKLSAKEIFHNDDELIRTQISDHIPELMAAFKKNENTQSSAEPLERQSNHSDDDSEEKEKQMGGSGVSSGNGINVPNYSLFRPSILNAFYKPKLKEPIYINKSNVIPSEEADRPDSNGKQTQNKENCGIIASTSSLEDSMFLTNASMAVRLDKMAQENEAQSVLLDKERELRDKEILANHALMKNTRPIVSTSPLLQHLSSSMMSKSIIGNFKTEQSGRENDNANLID</sequence>